<dbReference type="InterPro" id="IPR001296">
    <property type="entry name" value="Glyco_trans_1"/>
</dbReference>
<protein>
    <submittedName>
        <fullName evidence="3">Glycosyltransferase</fullName>
    </submittedName>
</protein>
<name>A0A971RZZ6_9BACT</name>
<comment type="caution">
    <text evidence="3">The sequence shown here is derived from an EMBL/GenBank/DDBJ whole genome shotgun (WGS) entry which is preliminary data.</text>
</comment>
<dbReference type="PANTHER" id="PTHR12526">
    <property type="entry name" value="GLYCOSYLTRANSFERASE"/>
    <property type="match status" value="1"/>
</dbReference>
<dbReference type="InterPro" id="IPR028098">
    <property type="entry name" value="Glyco_trans_4-like_N"/>
</dbReference>
<dbReference type="Pfam" id="PF00534">
    <property type="entry name" value="Glycos_transf_1"/>
    <property type="match status" value="1"/>
</dbReference>
<proteinExistence type="predicted"/>
<accession>A0A971RZZ6</accession>
<evidence type="ECO:0000313" key="4">
    <source>
        <dbReference type="Proteomes" id="UP000777265"/>
    </source>
</evidence>
<reference evidence="3" key="1">
    <citation type="journal article" date="2020" name="Biotechnol. Biofuels">
        <title>New insights from the biogas microbiome by comprehensive genome-resolved metagenomics of nearly 1600 species originating from multiple anaerobic digesters.</title>
        <authorList>
            <person name="Campanaro S."/>
            <person name="Treu L."/>
            <person name="Rodriguez-R L.M."/>
            <person name="Kovalovszki A."/>
            <person name="Ziels R.M."/>
            <person name="Maus I."/>
            <person name="Zhu X."/>
            <person name="Kougias P.G."/>
            <person name="Basile A."/>
            <person name="Luo G."/>
            <person name="Schluter A."/>
            <person name="Konstantinidis K.T."/>
            <person name="Angelidaki I."/>
        </authorList>
    </citation>
    <scope>NUCLEOTIDE SEQUENCE</scope>
    <source>
        <strain evidence="3">AS06rmzACSIP_7</strain>
    </source>
</reference>
<evidence type="ECO:0000313" key="3">
    <source>
        <dbReference type="EMBL" id="NLW34546.1"/>
    </source>
</evidence>
<feature type="domain" description="Glycosyltransferase subfamily 4-like N-terminal" evidence="2">
    <location>
        <begin position="95"/>
        <end position="211"/>
    </location>
</feature>
<reference evidence="3" key="2">
    <citation type="submission" date="2020-01" db="EMBL/GenBank/DDBJ databases">
        <authorList>
            <person name="Campanaro S."/>
        </authorList>
    </citation>
    <scope>NUCLEOTIDE SEQUENCE</scope>
    <source>
        <strain evidence="3">AS06rmzACSIP_7</strain>
    </source>
</reference>
<dbReference type="AlphaFoldDB" id="A0A971RZZ6"/>
<dbReference type="Gene3D" id="3.40.50.2000">
    <property type="entry name" value="Glycogen Phosphorylase B"/>
    <property type="match status" value="2"/>
</dbReference>
<evidence type="ECO:0000259" key="1">
    <source>
        <dbReference type="Pfam" id="PF00534"/>
    </source>
</evidence>
<feature type="domain" description="Glycosyl transferase family 1" evidence="1">
    <location>
        <begin position="218"/>
        <end position="388"/>
    </location>
</feature>
<sequence>MKKNIIFYSDCAFFAGCENMLANFFQNEDFMGRYQVSFFYRYSEEYEAGFRQRVRRNLRTVPVKLLDLNSVFDLAGKDRWSFLRPVVVGFSHLVLKHFFIFWNTVRLYCLFRKESADILHVNNGGYPGAYSCASAVIAARLSGIRRIVYVVNNIAHSYRPMWRWLDIPCDRAVFRAVSVFVTGSSHARKMLIDALNIDPSKAVNIFNGIEPRSVTEKREETLRRLGVEKGRLLIGVVAILEERKGHAVLLDSMRILRQEMPEGELPVVLIEGEGPESERLKAYVENEHLDDYVKFVGREENVFNFMNAIDIMVLPSIAQEDFPNVVLEAMSLGKTVIASSIAGVPEQIDHMKDGILVAPGSSKDLAGAIGSVMRDDGLRRSLAMKAREKFTIDFSAQRAVMNYKEMYERLLAEGRA</sequence>
<dbReference type="Proteomes" id="UP000777265">
    <property type="component" value="Unassembled WGS sequence"/>
</dbReference>
<gene>
    <name evidence="3" type="ORF">GXY80_03555</name>
</gene>
<dbReference type="Pfam" id="PF13439">
    <property type="entry name" value="Glyco_transf_4"/>
    <property type="match status" value="1"/>
</dbReference>
<organism evidence="3 4">
    <name type="scientific">Syntrophorhabdus aromaticivorans</name>
    <dbReference type="NCBI Taxonomy" id="328301"/>
    <lineage>
        <taxon>Bacteria</taxon>
        <taxon>Pseudomonadati</taxon>
        <taxon>Thermodesulfobacteriota</taxon>
        <taxon>Syntrophorhabdia</taxon>
        <taxon>Syntrophorhabdales</taxon>
        <taxon>Syntrophorhabdaceae</taxon>
        <taxon>Syntrophorhabdus</taxon>
    </lineage>
</organism>
<dbReference type="EMBL" id="JAAYEE010000064">
    <property type="protein sequence ID" value="NLW34546.1"/>
    <property type="molecule type" value="Genomic_DNA"/>
</dbReference>
<dbReference type="SUPFAM" id="SSF53756">
    <property type="entry name" value="UDP-Glycosyltransferase/glycogen phosphorylase"/>
    <property type="match status" value="1"/>
</dbReference>
<evidence type="ECO:0000259" key="2">
    <source>
        <dbReference type="Pfam" id="PF13439"/>
    </source>
</evidence>
<dbReference type="GO" id="GO:0016757">
    <property type="term" value="F:glycosyltransferase activity"/>
    <property type="evidence" value="ECO:0007669"/>
    <property type="project" value="InterPro"/>
</dbReference>